<keyword evidence="2" id="KW-0805">Transcription regulation</keyword>
<evidence type="ECO:0000313" key="7">
    <source>
        <dbReference type="Proteomes" id="UP000199137"/>
    </source>
</evidence>
<dbReference type="Gene3D" id="3.40.190.10">
    <property type="entry name" value="Periplasmic binding protein-like II"/>
    <property type="match status" value="2"/>
</dbReference>
<dbReference type="OrthoDB" id="3828349at2"/>
<dbReference type="GO" id="GO:0003677">
    <property type="term" value="F:DNA binding"/>
    <property type="evidence" value="ECO:0007669"/>
    <property type="project" value="UniProtKB-KW"/>
</dbReference>
<dbReference type="InterPro" id="IPR000847">
    <property type="entry name" value="LysR_HTH_N"/>
</dbReference>
<dbReference type="EMBL" id="FOWC01000009">
    <property type="protein sequence ID" value="SFQ21259.1"/>
    <property type="molecule type" value="Genomic_DNA"/>
</dbReference>
<dbReference type="Proteomes" id="UP000199137">
    <property type="component" value="Unassembled WGS sequence"/>
</dbReference>
<reference evidence="6 7" key="1">
    <citation type="submission" date="2016-10" db="EMBL/GenBank/DDBJ databases">
        <authorList>
            <person name="de Groot N.N."/>
        </authorList>
    </citation>
    <scope>NUCLEOTIDE SEQUENCE [LARGE SCALE GENOMIC DNA]</scope>
    <source>
        <strain evidence="6 7">DSM 44637</strain>
    </source>
</reference>
<evidence type="ECO:0000256" key="3">
    <source>
        <dbReference type="ARBA" id="ARBA00023125"/>
    </source>
</evidence>
<dbReference type="GO" id="GO:0032993">
    <property type="term" value="C:protein-DNA complex"/>
    <property type="evidence" value="ECO:0007669"/>
    <property type="project" value="TreeGrafter"/>
</dbReference>
<protein>
    <submittedName>
        <fullName evidence="6">DNA-binding transcriptional regulator, LysR family</fullName>
    </submittedName>
</protein>
<dbReference type="STRING" id="112413.SAMN05421854_109316"/>
<dbReference type="InterPro" id="IPR036390">
    <property type="entry name" value="WH_DNA-bd_sf"/>
</dbReference>
<dbReference type="PROSITE" id="PS50931">
    <property type="entry name" value="HTH_LYSR"/>
    <property type="match status" value="1"/>
</dbReference>
<dbReference type="SUPFAM" id="SSF46785">
    <property type="entry name" value="Winged helix' DNA-binding domain"/>
    <property type="match status" value="1"/>
</dbReference>
<dbReference type="InterPro" id="IPR005119">
    <property type="entry name" value="LysR_subst-bd"/>
</dbReference>
<keyword evidence="3 6" id="KW-0238">DNA-binding</keyword>
<sequence length="309" mass="33643">MELEFVRTFVAVVDGGQFQEAAAELGITQQAVSKRVGALERELGVRLFTRTARGARLSSDGEAFLPHARVLLDAEKSALAAVRPEKRPLRVDVLNRRTKSAHLALSFHRAFPEVELEVVTTGAELSFDAAVAAVAAGSVDAAFRGVPKRDLPGGVTSGVVDYDAHELLVGPRHPFADLPSVPIAKLVGHRIWMPGLSASTEWGAYYAELAEAFDLTIDVSGPVFGNETMLDELATSPGLSTFVGAGSRYFWPDEYDLRRVLVVDPTPVYPMSLLWRREPAHPDVRKLRDHLVTGQEPGDGVWLPGWEQA</sequence>
<dbReference type="PANTHER" id="PTHR30346">
    <property type="entry name" value="TRANSCRIPTIONAL DUAL REGULATOR HCAR-RELATED"/>
    <property type="match status" value="1"/>
</dbReference>
<evidence type="ECO:0000313" key="6">
    <source>
        <dbReference type="EMBL" id="SFQ21259.1"/>
    </source>
</evidence>
<feature type="domain" description="HTH lysR-type" evidence="5">
    <location>
        <begin position="1"/>
        <end position="58"/>
    </location>
</feature>
<evidence type="ECO:0000256" key="1">
    <source>
        <dbReference type="ARBA" id="ARBA00009437"/>
    </source>
</evidence>
<keyword evidence="4" id="KW-0804">Transcription</keyword>
<dbReference type="Gene3D" id="1.10.10.10">
    <property type="entry name" value="Winged helix-like DNA-binding domain superfamily/Winged helix DNA-binding domain"/>
    <property type="match status" value="1"/>
</dbReference>
<dbReference type="GO" id="GO:0003700">
    <property type="term" value="F:DNA-binding transcription factor activity"/>
    <property type="evidence" value="ECO:0007669"/>
    <property type="project" value="InterPro"/>
</dbReference>
<proteinExistence type="inferred from homology"/>
<dbReference type="Pfam" id="PF03466">
    <property type="entry name" value="LysR_substrate"/>
    <property type="match status" value="1"/>
</dbReference>
<gene>
    <name evidence="6" type="ORF">SAMN05421854_109316</name>
</gene>
<evidence type="ECO:0000259" key="5">
    <source>
        <dbReference type="PROSITE" id="PS50931"/>
    </source>
</evidence>
<accession>A0A1I5WNH4</accession>
<dbReference type="Pfam" id="PF00126">
    <property type="entry name" value="HTH_1"/>
    <property type="match status" value="1"/>
</dbReference>
<dbReference type="SUPFAM" id="SSF53850">
    <property type="entry name" value="Periplasmic binding protein-like II"/>
    <property type="match status" value="1"/>
</dbReference>
<dbReference type="FunFam" id="1.10.10.10:FF:000001">
    <property type="entry name" value="LysR family transcriptional regulator"/>
    <property type="match status" value="1"/>
</dbReference>
<evidence type="ECO:0000256" key="2">
    <source>
        <dbReference type="ARBA" id="ARBA00023015"/>
    </source>
</evidence>
<dbReference type="RefSeq" id="WP_093575509.1">
    <property type="nucleotide sequence ID" value="NZ_FOWC01000009.1"/>
</dbReference>
<evidence type="ECO:0000256" key="4">
    <source>
        <dbReference type="ARBA" id="ARBA00023163"/>
    </source>
</evidence>
<organism evidence="6 7">
    <name type="scientific">Amycolatopsis rubida</name>
    <dbReference type="NCBI Taxonomy" id="112413"/>
    <lineage>
        <taxon>Bacteria</taxon>
        <taxon>Bacillati</taxon>
        <taxon>Actinomycetota</taxon>
        <taxon>Actinomycetes</taxon>
        <taxon>Pseudonocardiales</taxon>
        <taxon>Pseudonocardiaceae</taxon>
        <taxon>Amycolatopsis</taxon>
    </lineage>
</organism>
<dbReference type="InterPro" id="IPR036388">
    <property type="entry name" value="WH-like_DNA-bd_sf"/>
</dbReference>
<dbReference type="PRINTS" id="PR00039">
    <property type="entry name" value="HTHLYSR"/>
</dbReference>
<dbReference type="PANTHER" id="PTHR30346:SF0">
    <property type="entry name" value="HCA OPERON TRANSCRIPTIONAL ACTIVATOR HCAR"/>
    <property type="match status" value="1"/>
</dbReference>
<dbReference type="AlphaFoldDB" id="A0A1I5WNH4"/>
<name>A0A1I5WNH4_9PSEU</name>
<comment type="similarity">
    <text evidence="1">Belongs to the LysR transcriptional regulatory family.</text>
</comment>